<evidence type="ECO:0000313" key="3">
    <source>
        <dbReference type="Proteomes" id="UP000276215"/>
    </source>
</evidence>
<organism evidence="2 3">
    <name type="scientific">Choiromyces venosus 120613-1</name>
    <dbReference type="NCBI Taxonomy" id="1336337"/>
    <lineage>
        <taxon>Eukaryota</taxon>
        <taxon>Fungi</taxon>
        <taxon>Dikarya</taxon>
        <taxon>Ascomycota</taxon>
        <taxon>Pezizomycotina</taxon>
        <taxon>Pezizomycetes</taxon>
        <taxon>Pezizales</taxon>
        <taxon>Tuberaceae</taxon>
        <taxon>Choiromyces</taxon>
    </lineage>
</organism>
<gene>
    <name evidence="2" type="ORF">L873DRAFT_405559</name>
</gene>
<accession>A0A3N4JVU1</accession>
<protein>
    <submittedName>
        <fullName evidence="2">Uncharacterized protein</fullName>
    </submittedName>
</protein>
<dbReference type="AlphaFoldDB" id="A0A3N4JVU1"/>
<dbReference type="EMBL" id="ML120367">
    <property type="protein sequence ID" value="RPB02474.1"/>
    <property type="molecule type" value="Genomic_DNA"/>
</dbReference>
<sequence>MMIRTILRPLPPSQSYLLNSSISPLPVNQEVLLRPSIRPSSKPSFLRRHNTKYNSTSPPIQAGKGSNKESKKTPFLALLRKSRKRMAVEDEEENDGREGD</sequence>
<feature type="region of interest" description="Disordered" evidence="1">
    <location>
        <begin position="35"/>
        <end position="100"/>
    </location>
</feature>
<reference evidence="2 3" key="1">
    <citation type="journal article" date="2018" name="Nat. Ecol. Evol.">
        <title>Pezizomycetes genomes reveal the molecular basis of ectomycorrhizal truffle lifestyle.</title>
        <authorList>
            <person name="Murat C."/>
            <person name="Payen T."/>
            <person name="Noel B."/>
            <person name="Kuo A."/>
            <person name="Morin E."/>
            <person name="Chen J."/>
            <person name="Kohler A."/>
            <person name="Krizsan K."/>
            <person name="Balestrini R."/>
            <person name="Da Silva C."/>
            <person name="Montanini B."/>
            <person name="Hainaut M."/>
            <person name="Levati E."/>
            <person name="Barry K.W."/>
            <person name="Belfiori B."/>
            <person name="Cichocki N."/>
            <person name="Clum A."/>
            <person name="Dockter R.B."/>
            <person name="Fauchery L."/>
            <person name="Guy J."/>
            <person name="Iotti M."/>
            <person name="Le Tacon F."/>
            <person name="Lindquist E.A."/>
            <person name="Lipzen A."/>
            <person name="Malagnac F."/>
            <person name="Mello A."/>
            <person name="Molinier V."/>
            <person name="Miyauchi S."/>
            <person name="Poulain J."/>
            <person name="Riccioni C."/>
            <person name="Rubini A."/>
            <person name="Sitrit Y."/>
            <person name="Splivallo R."/>
            <person name="Traeger S."/>
            <person name="Wang M."/>
            <person name="Zifcakova L."/>
            <person name="Wipf D."/>
            <person name="Zambonelli A."/>
            <person name="Paolocci F."/>
            <person name="Nowrousian M."/>
            <person name="Ottonello S."/>
            <person name="Baldrian P."/>
            <person name="Spatafora J.W."/>
            <person name="Henrissat B."/>
            <person name="Nagy L.G."/>
            <person name="Aury J.M."/>
            <person name="Wincker P."/>
            <person name="Grigoriev I.V."/>
            <person name="Bonfante P."/>
            <person name="Martin F.M."/>
        </authorList>
    </citation>
    <scope>NUCLEOTIDE SEQUENCE [LARGE SCALE GENOMIC DNA]</scope>
    <source>
        <strain evidence="2 3">120613-1</strain>
    </source>
</reference>
<keyword evidence="3" id="KW-1185">Reference proteome</keyword>
<evidence type="ECO:0000256" key="1">
    <source>
        <dbReference type="SAM" id="MobiDB-lite"/>
    </source>
</evidence>
<dbReference type="Proteomes" id="UP000276215">
    <property type="component" value="Unassembled WGS sequence"/>
</dbReference>
<proteinExistence type="predicted"/>
<feature type="compositionally biased region" description="Acidic residues" evidence="1">
    <location>
        <begin position="89"/>
        <end position="100"/>
    </location>
</feature>
<evidence type="ECO:0000313" key="2">
    <source>
        <dbReference type="EMBL" id="RPB02474.1"/>
    </source>
</evidence>
<name>A0A3N4JVU1_9PEZI</name>